<keyword evidence="3" id="KW-1185">Reference proteome</keyword>
<name>A0ABP6NMU2_9ACTN</name>
<feature type="transmembrane region" description="Helical" evidence="1">
    <location>
        <begin position="42"/>
        <end position="67"/>
    </location>
</feature>
<comment type="caution">
    <text evidence="2">The sequence shown here is derived from an EMBL/GenBank/DDBJ whole genome shotgun (WGS) entry which is preliminary data.</text>
</comment>
<accession>A0ABP6NMU2</accession>
<feature type="transmembrane region" description="Helical" evidence="1">
    <location>
        <begin position="73"/>
        <end position="92"/>
    </location>
</feature>
<keyword evidence="1" id="KW-0472">Membrane</keyword>
<evidence type="ECO:0000256" key="1">
    <source>
        <dbReference type="SAM" id="Phobius"/>
    </source>
</evidence>
<protein>
    <submittedName>
        <fullName evidence="2">Uncharacterized protein</fullName>
    </submittedName>
</protein>
<dbReference type="EMBL" id="BAAAUG010000241">
    <property type="protein sequence ID" value="GAA3153510.1"/>
    <property type="molecule type" value="Genomic_DNA"/>
</dbReference>
<evidence type="ECO:0000313" key="3">
    <source>
        <dbReference type="Proteomes" id="UP001501637"/>
    </source>
</evidence>
<keyword evidence="1" id="KW-0812">Transmembrane</keyword>
<keyword evidence="1" id="KW-1133">Transmembrane helix</keyword>
<reference evidence="3" key="1">
    <citation type="journal article" date="2019" name="Int. J. Syst. Evol. Microbiol.">
        <title>The Global Catalogue of Microorganisms (GCM) 10K type strain sequencing project: providing services to taxonomists for standard genome sequencing and annotation.</title>
        <authorList>
            <consortium name="The Broad Institute Genomics Platform"/>
            <consortium name="The Broad Institute Genome Sequencing Center for Infectious Disease"/>
            <person name="Wu L."/>
            <person name="Ma J."/>
        </authorList>
    </citation>
    <scope>NUCLEOTIDE SEQUENCE [LARGE SCALE GENOMIC DNA]</scope>
    <source>
        <strain evidence="3">JCM 9092</strain>
    </source>
</reference>
<evidence type="ECO:0000313" key="2">
    <source>
        <dbReference type="EMBL" id="GAA3153510.1"/>
    </source>
</evidence>
<gene>
    <name evidence="2" type="ORF">GCM10010449_84090</name>
</gene>
<organism evidence="2 3">
    <name type="scientific">Streptomyces rectiviolaceus</name>
    <dbReference type="NCBI Taxonomy" id="332591"/>
    <lineage>
        <taxon>Bacteria</taxon>
        <taxon>Bacillati</taxon>
        <taxon>Actinomycetota</taxon>
        <taxon>Actinomycetes</taxon>
        <taxon>Kitasatosporales</taxon>
        <taxon>Streptomycetaceae</taxon>
        <taxon>Streptomyces</taxon>
    </lineage>
</organism>
<dbReference type="Proteomes" id="UP001501637">
    <property type="component" value="Unassembled WGS sequence"/>
</dbReference>
<sequence length="117" mass="13264">MICVPPERPRRSPESPLKPGHLRHVRRWVRPINAQEGPMLRAYLPAIISTLLYTAIGISFGLLWWAWTGRTDMPWWIAVLLVAVAGLISDLVEETLQQLRARRASPGPSRHRKAGAR</sequence>
<proteinExistence type="predicted"/>